<gene>
    <name evidence="2" type="ORF">H4W31_006933</name>
</gene>
<dbReference type="PANTHER" id="PTHR43737:SF1">
    <property type="entry name" value="DUF1501 DOMAIN-CONTAINING PROTEIN"/>
    <property type="match status" value="1"/>
</dbReference>
<organism evidence="2 3">
    <name type="scientific">Plantactinospora soyae</name>
    <dbReference type="NCBI Taxonomy" id="1544732"/>
    <lineage>
        <taxon>Bacteria</taxon>
        <taxon>Bacillati</taxon>
        <taxon>Actinomycetota</taxon>
        <taxon>Actinomycetes</taxon>
        <taxon>Micromonosporales</taxon>
        <taxon>Micromonosporaceae</taxon>
        <taxon>Plantactinospora</taxon>
    </lineage>
</organism>
<evidence type="ECO:0000313" key="3">
    <source>
        <dbReference type="Proteomes" id="UP000649753"/>
    </source>
</evidence>
<evidence type="ECO:0000256" key="1">
    <source>
        <dbReference type="SAM" id="MobiDB-lite"/>
    </source>
</evidence>
<dbReference type="InterPro" id="IPR010869">
    <property type="entry name" value="DUF1501"/>
</dbReference>
<dbReference type="AlphaFoldDB" id="A0A927R090"/>
<protein>
    <submittedName>
        <fullName evidence="2">Uncharacterized protein (DUF1501 family)</fullName>
    </submittedName>
</protein>
<sequence>MDALTRRRFLVASGVLSGGAVAAGAGAIGLARLLGTSSKAAPPDPTRQTSKVVLVTLYGGNDGLNTVIPYADRAYHSARPELAYASREVLRLDDKLGLNPRLRGLKGLWDAKRLGIVLGVGYPKPDRSHFRSMDIWQTASPGSPAPTGWVGRWLDGVNAPVEAAVSFEPVLPPLLVGRSRIGACVSYRGLTLPDWISPDLVAALGRSQPNEPEMQARAAASFADLLTMGDVVRAAGQPTQTPDAGDEPAVPATSTGGENALTAQLALVARCVEVGVPTQVYSVSLGGFDTHAEERAGHEVLLKQLDEALTSFVARMAETDAGRQVVVVVYSEFGRRVRANASDGTDHGTAGPVFVLGPRVVGGFYGEQPSLTDLDDGDLKATVDFRDVFGTVLGSVLGADPARYLEGYQGKLLPFVPSD</sequence>
<evidence type="ECO:0000313" key="2">
    <source>
        <dbReference type="EMBL" id="MBE1491295.1"/>
    </source>
</evidence>
<dbReference type="PROSITE" id="PS51318">
    <property type="entry name" value="TAT"/>
    <property type="match status" value="1"/>
</dbReference>
<name>A0A927R090_9ACTN</name>
<dbReference type="RefSeq" id="WP_192770401.1">
    <property type="nucleotide sequence ID" value="NZ_JADBEB010000001.1"/>
</dbReference>
<keyword evidence="3" id="KW-1185">Reference proteome</keyword>
<dbReference type="PANTHER" id="PTHR43737">
    <property type="entry name" value="BLL7424 PROTEIN"/>
    <property type="match status" value="1"/>
</dbReference>
<dbReference type="Pfam" id="PF07394">
    <property type="entry name" value="DUF1501"/>
    <property type="match status" value="1"/>
</dbReference>
<dbReference type="InterPro" id="IPR006311">
    <property type="entry name" value="TAT_signal"/>
</dbReference>
<reference evidence="2" key="1">
    <citation type="submission" date="2020-10" db="EMBL/GenBank/DDBJ databases">
        <title>Sequencing the genomes of 1000 actinobacteria strains.</title>
        <authorList>
            <person name="Klenk H.-P."/>
        </authorList>
    </citation>
    <scope>NUCLEOTIDE SEQUENCE</scope>
    <source>
        <strain evidence="2">DSM 46832</strain>
    </source>
</reference>
<comment type="caution">
    <text evidence="2">The sequence shown here is derived from an EMBL/GenBank/DDBJ whole genome shotgun (WGS) entry which is preliminary data.</text>
</comment>
<accession>A0A927R090</accession>
<proteinExistence type="predicted"/>
<feature type="region of interest" description="Disordered" evidence="1">
    <location>
        <begin position="236"/>
        <end position="256"/>
    </location>
</feature>
<dbReference type="Proteomes" id="UP000649753">
    <property type="component" value="Unassembled WGS sequence"/>
</dbReference>
<dbReference type="EMBL" id="JADBEB010000001">
    <property type="protein sequence ID" value="MBE1491295.1"/>
    <property type="molecule type" value="Genomic_DNA"/>
</dbReference>